<evidence type="ECO:0000256" key="1">
    <source>
        <dbReference type="SAM" id="Phobius"/>
    </source>
</evidence>
<dbReference type="Gene3D" id="2.60.120.260">
    <property type="entry name" value="Galactose-binding domain-like"/>
    <property type="match status" value="1"/>
</dbReference>
<keyword evidence="1" id="KW-1133">Transmembrane helix</keyword>
<feature type="transmembrane region" description="Helical" evidence="1">
    <location>
        <begin position="297"/>
        <end position="316"/>
    </location>
</feature>
<accession>A0AAD7K2E2</accession>
<protein>
    <recommendedName>
        <fullName evidence="4">Transmembrane protein</fullName>
    </recommendedName>
</protein>
<sequence length="320" mass="34174">MDASAVNSNVTVDDFDSLLSYLDQGAWETPDPSSSSFNTSTSQWLMGTYHSTNATNATVSFNFTGPAIYLFGAAGPVYGSYEVLFDGVSSTRSVYVVSNALTPCLLYCAVNLTYTAHTLTLHNLGKQGTDAGGREFLFDFLRATLQLAPVGATVTNQTLEEMDAALTYSGTCSSTTLPNFSRGGSTFTNADNVSVALSFHGLALYVFRDKKNDHRLYSVVLDSSALQIFDSISGCGSAFGMTCDITNMASVNKSYFDLDSIVLSILSKYAPRSLVNVLSTMNDSSSASPSASPGSNATLLLALNLFLTLGVLWLVWAHYT</sequence>
<organism evidence="2 3">
    <name type="scientific">Mycena maculata</name>
    <dbReference type="NCBI Taxonomy" id="230809"/>
    <lineage>
        <taxon>Eukaryota</taxon>
        <taxon>Fungi</taxon>
        <taxon>Dikarya</taxon>
        <taxon>Basidiomycota</taxon>
        <taxon>Agaricomycotina</taxon>
        <taxon>Agaricomycetes</taxon>
        <taxon>Agaricomycetidae</taxon>
        <taxon>Agaricales</taxon>
        <taxon>Marasmiineae</taxon>
        <taxon>Mycenaceae</taxon>
        <taxon>Mycena</taxon>
    </lineage>
</organism>
<keyword evidence="1" id="KW-0472">Membrane</keyword>
<evidence type="ECO:0000313" key="3">
    <source>
        <dbReference type="Proteomes" id="UP001215280"/>
    </source>
</evidence>
<comment type="caution">
    <text evidence="2">The sequence shown here is derived from an EMBL/GenBank/DDBJ whole genome shotgun (WGS) entry which is preliminary data.</text>
</comment>
<keyword evidence="3" id="KW-1185">Reference proteome</keyword>
<dbReference type="EMBL" id="JARJLG010000011">
    <property type="protein sequence ID" value="KAJ7776816.1"/>
    <property type="molecule type" value="Genomic_DNA"/>
</dbReference>
<evidence type="ECO:0008006" key="4">
    <source>
        <dbReference type="Google" id="ProtNLM"/>
    </source>
</evidence>
<dbReference type="AlphaFoldDB" id="A0AAD7K2E2"/>
<reference evidence="2" key="1">
    <citation type="submission" date="2023-03" db="EMBL/GenBank/DDBJ databases">
        <title>Massive genome expansion in bonnet fungi (Mycena s.s.) driven by repeated elements and novel gene families across ecological guilds.</title>
        <authorList>
            <consortium name="Lawrence Berkeley National Laboratory"/>
            <person name="Harder C.B."/>
            <person name="Miyauchi S."/>
            <person name="Viragh M."/>
            <person name="Kuo A."/>
            <person name="Thoen E."/>
            <person name="Andreopoulos B."/>
            <person name="Lu D."/>
            <person name="Skrede I."/>
            <person name="Drula E."/>
            <person name="Henrissat B."/>
            <person name="Morin E."/>
            <person name="Kohler A."/>
            <person name="Barry K."/>
            <person name="LaButti K."/>
            <person name="Morin E."/>
            <person name="Salamov A."/>
            <person name="Lipzen A."/>
            <person name="Mereny Z."/>
            <person name="Hegedus B."/>
            <person name="Baldrian P."/>
            <person name="Stursova M."/>
            <person name="Weitz H."/>
            <person name="Taylor A."/>
            <person name="Grigoriev I.V."/>
            <person name="Nagy L.G."/>
            <person name="Martin F."/>
            <person name="Kauserud H."/>
        </authorList>
    </citation>
    <scope>NUCLEOTIDE SEQUENCE</scope>
    <source>
        <strain evidence="2">CBHHK188m</strain>
    </source>
</reference>
<keyword evidence="1" id="KW-0812">Transmembrane</keyword>
<gene>
    <name evidence="2" type="ORF">DFH07DRAFT_865656</name>
</gene>
<proteinExistence type="predicted"/>
<dbReference type="Proteomes" id="UP001215280">
    <property type="component" value="Unassembled WGS sequence"/>
</dbReference>
<evidence type="ECO:0000313" key="2">
    <source>
        <dbReference type="EMBL" id="KAJ7776816.1"/>
    </source>
</evidence>
<name>A0AAD7K2E2_9AGAR</name>